<evidence type="ECO:0000313" key="2">
    <source>
        <dbReference type="Proteomes" id="UP000251558"/>
    </source>
</evidence>
<gene>
    <name evidence="1" type="ORF">DPM33_30860</name>
</gene>
<reference evidence="1 2" key="2">
    <citation type="submission" date="2018-07" db="EMBL/GenBank/DDBJ databases">
        <title>Diversity of Mesorhizobium strains in Brazil.</title>
        <authorList>
            <person name="Helene L.C.F."/>
            <person name="Dall'Agnol R."/>
            <person name="Delamuta J.R.M."/>
            <person name="Hungria M."/>
        </authorList>
    </citation>
    <scope>NUCLEOTIDE SEQUENCE [LARGE SCALE GENOMIC DNA]</scope>
    <source>
        <strain evidence="1 2">AC99b</strain>
    </source>
</reference>
<name>A0A330HAB7_9HYPH</name>
<proteinExistence type="predicted"/>
<comment type="caution">
    <text evidence="1">The sequence shown here is derived from an EMBL/GenBank/DDBJ whole genome shotgun (WGS) entry which is preliminary data.</text>
</comment>
<dbReference type="Proteomes" id="UP000251558">
    <property type="component" value="Unassembled WGS sequence"/>
</dbReference>
<keyword evidence="2" id="KW-1185">Reference proteome</keyword>
<reference evidence="2" key="1">
    <citation type="submission" date="2018-06" db="EMBL/GenBank/DDBJ databases">
        <authorList>
            <person name="Helene L.C."/>
            <person name="Dall'Agnol R."/>
            <person name="Delamuta J.R."/>
            <person name="Hungria M."/>
        </authorList>
    </citation>
    <scope>NUCLEOTIDE SEQUENCE [LARGE SCALE GENOMIC DNA]</scope>
    <source>
        <strain evidence="2">AC99b</strain>
    </source>
</reference>
<accession>A0A330HAB7</accession>
<dbReference type="OrthoDB" id="9813117at2"/>
<dbReference type="EMBL" id="QMBP01000022">
    <property type="protein sequence ID" value="RAZ84658.1"/>
    <property type="molecule type" value="Genomic_DNA"/>
</dbReference>
<evidence type="ECO:0000313" key="1">
    <source>
        <dbReference type="EMBL" id="RAZ84658.1"/>
    </source>
</evidence>
<dbReference type="AlphaFoldDB" id="A0A330HAB7"/>
<sequence length="117" mass="12390">MLTADGNSNRHSPKNSFPASINPFLKPFVLSAIMAVSGCQYFNFGQPTSFSVSQSSNADLIGLKPNRVQPGIAPRPITRVSANPYLGNAAHICSPSGFGQQSHCFARATGPLSIQNI</sequence>
<dbReference type="RefSeq" id="WP_112101137.1">
    <property type="nucleotide sequence ID" value="NZ_QMBP01000022.1"/>
</dbReference>
<protein>
    <submittedName>
        <fullName evidence="1">Uncharacterized protein</fullName>
    </submittedName>
</protein>
<organism evidence="1 2">
    <name type="scientific">Mesorhizobium hawassense</name>
    <dbReference type="NCBI Taxonomy" id="1209954"/>
    <lineage>
        <taxon>Bacteria</taxon>
        <taxon>Pseudomonadati</taxon>
        <taxon>Pseudomonadota</taxon>
        <taxon>Alphaproteobacteria</taxon>
        <taxon>Hyphomicrobiales</taxon>
        <taxon>Phyllobacteriaceae</taxon>
        <taxon>Mesorhizobium</taxon>
    </lineage>
</organism>